<dbReference type="AlphaFoldDB" id="A0AAV4XKA8"/>
<gene>
    <name evidence="1" type="ORF">CEXT_441311</name>
</gene>
<accession>A0AAV4XKA8</accession>
<dbReference type="Proteomes" id="UP001054945">
    <property type="component" value="Unassembled WGS sequence"/>
</dbReference>
<protein>
    <submittedName>
        <fullName evidence="1">Uncharacterized protein</fullName>
    </submittedName>
</protein>
<sequence>MLQAATNSPEIGIKDEVELSSLRHFVFHVLLLHMREQDFVGILGISRFAEVEAMLQKNRNCGFINGRHTASQAVRHQEENDLISYK</sequence>
<organism evidence="1 2">
    <name type="scientific">Caerostris extrusa</name>
    <name type="common">Bark spider</name>
    <name type="synonym">Caerostris bankana</name>
    <dbReference type="NCBI Taxonomy" id="172846"/>
    <lineage>
        <taxon>Eukaryota</taxon>
        <taxon>Metazoa</taxon>
        <taxon>Ecdysozoa</taxon>
        <taxon>Arthropoda</taxon>
        <taxon>Chelicerata</taxon>
        <taxon>Arachnida</taxon>
        <taxon>Araneae</taxon>
        <taxon>Araneomorphae</taxon>
        <taxon>Entelegynae</taxon>
        <taxon>Araneoidea</taxon>
        <taxon>Araneidae</taxon>
        <taxon>Caerostris</taxon>
    </lineage>
</organism>
<comment type="caution">
    <text evidence="1">The sequence shown here is derived from an EMBL/GenBank/DDBJ whole genome shotgun (WGS) entry which is preliminary data.</text>
</comment>
<keyword evidence="2" id="KW-1185">Reference proteome</keyword>
<evidence type="ECO:0000313" key="2">
    <source>
        <dbReference type="Proteomes" id="UP001054945"/>
    </source>
</evidence>
<proteinExistence type="predicted"/>
<evidence type="ECO:0000313" key="1">
    <source>
        <dbReference type="EMBL" id="GIY94625.1"/>
    </source>
</evidence>
<dbReference type="EMBL" id="BPLR01017807">
    <property type="protein sequence ID" value="GIY94625.1"/>
    <property type="molecule type" value="Genomic_DNA"/>
</dbReference>
<name>A0AAV4XKA8_CAEEX</name>
<reference evidence="1 2" key="1">
    <citation type="submission" date="2021-06" db="EMBL/GenBank/DDBJ databases">
        <title>Caerostris extrusa draft genome.</title>
        <authorList>
            <person name="Kono N."/>
            <person name="Arakawa K."/>
        </authorList>
    </citation>
    <scope>NUCLEOTIDE SEQUENCE [LARGE SCALE GENOMIC DNA]</scope>
</reference>